<dbReference type="InterPro" id="IPR041354">
    <property type="entry name" value="4PPT_N"/>
</dbReference>
<feature type="binding site" evidence="12">
    <location>
        <position position="54"/>
    </location>
    <ligand>
        <name>CoA</name>
        <dbReference type="ChEBI" id="CHEBI:57287"/>
    </ligand>
</feature>
<evidence type="ECO:0000256" key="13">
    <source>
        <dbReference type="PIRSR" id="PIRSR603542-2"/>
    </source>
</evidence>
<comment type="subunit">
    <text evidence="4">EntB, EntD, EntE, and EntF form a multienzyme complex called enterobactin synthase.</text>
</comment>
<dbReference type="InterPro" id="IPR037143">
    <property type="entry name" value="4-PPantetheinyl_Trfase_dom_sf"/>
</dbReference>
<protein>
    <recommendedName>
        <fullName evidence="5">Enterobactin synthase component D</fullName>
    </recommendedName>
    <alternativeName>
        <fullName evidence="8">4'-phosphopantetheinyl transferase EntD</fullName>
    </alternativeName>
    <alternativeName>
        <fullName evidence="9">Enterochelin synthase D</fullName>
    </alternativeName>
</protein>
<reference evidence="16 17" key="1">
    <citation type="submission" date="2019-10" db="EMBL/GenBank/DDBJ databases">
        <title>Epibacterium sp. nov., isolated from seawater.</title>
        <authorList>
            <person name="Zhang X."/>
            <person name="Li N."/>
        </authorList>
    </citation>
    <scope>NUCLEOTIDE SEQUENCE [LARGE SCALE GENOMIC DNA]</scope>
    <source>
        <strain evidence="16 17">SM1969</strain>
    </source>
</reference>
<evidence type="ECO:0000259" key="14">
    <source>
        <dbReference type="Pfam" id="PF01648"/>
    </source>
</evidence>
<evidence type="ECO:0000259" key="15">
    <source>
        <dbReference type="Pfam" id="PF17837"/>
    </source>
</evidence>
<dbReference type="UniPathway" id="UPA00017"/>
<feature type="domain" description="4'-phosphopantetheinyl transferase N-terminal" evidence="15">
    <location>
        <begin position="49"/>
        <end position="109"/>
    </location>
</feature>
<comment type="function">
    <text evidence="1">Involved in the biosynthesis of the siderophore enterobactin (enterochelin), which is a macrocyclic trimeric lactone of N-(2,3-dihydroxybenzoyl)-serine. The serine trilactone serves as a scaffolding for the three catechol functionalities that provide hexadentate coordination for the tightly ligated iron(2+) atoms. Plays an essential role in the assembly of the enterobactin by catalyzing the transfer of the 4'-phosphopantetheine (Ppant) moiety from coenzyme A to the apo-domains of both EntB (ArCP domain) and EntF (PCP domain) to yield their holo-forms which make them competent for the activation of 2,3-dihydroxybenzoate (DHB) and L-serine, respectively.</text>
</comment>
<evidence type="ECO:0000256" key="5">
    <source>
        <dbReference type="ARBA" id="ARBA00019087"/>
    </source>
</evidence>
<feature type="binding site" evidence="12">
    <location>
        <begin position="98"/>
        <end position="99"/>
    </location>
    <ligand>
        <name>CoA</name>
        <dbReference type="ChEBI" id="CHEBI:57287"/>
    </ligand>
</feature>
<evidence type="ECO:0000313" key="16">
    <source>
        <dbReference type="EMBL" id="MQY42238.1"/>
    </source>
</evidence>
<evidence type="ECO:0000256" key="11">
    <source>
        <dbReference type="ARBA" id="ARBA00049191"/>
    </source>
</evidence>
<feature type="binding site" evidence="13">
    <location>
        <position position="120"/>
    </location>
    <ligand>
        <name>Mg(2+)</name>
        <dbReference type="ChEBI" id="CHEBI:18420"/>
    </ligand>
</feature>
<organism evidence="16 17">
    <name type="scientific">Tritonibacter aquimaris</name>
    <dbReference type="NCBI Taxonomy" id="2663379"/>
    <lineage>
        <taxon>Bacteria</taxon>
        <taxon>Pseudomonadati</taxon>
        <taxon>Pseudomonadota</taxon>
        <taxon>Alphaproteobacteria</taxon>
        <taxon>Rhodobacterales</taxon>
        <taxon>Paracoccaceae</taxon>
        <taxon>Tritonibacter</taxon>
    </lineage>
</organism>
<comment type="catalytic activity">
    <reaction evidence="10">
        <text>apo-[aryl-carrier protein] + CoA = holo-[aryl-carrier protein] + adenosine 3',5'-bisphosphate + H(+)</text>
        <dbReference type="Rhea" id="RHEA:48404"/>
        <dbReference type="Rhea" id="RHEA-COMP:15903"/>
        <dbReference type="Rhea" id="RHEA-COMP:17557"/>
        <dbReference type="ChEBI" id="CHEBI:15378"/>
        <dbReference type="ChEBI" id="CHEBI:29999"/>
        <dbReference type="ChEBI" id="CHEBI:57287"/>
        <dbReference type="ChEBI" id="CHEBI:58343"/>
        <dbReference type="ChEBI" id="CHEBI:64479"/>
    </reaction>
</comment>
<dbReference type="PANTHER" id="PTHR38096">
    <property type="entry name" value="ENTEROBACTIN SYNTHASE COMPONENT D"/>
    <property type="match status" value="1"/>
</dbReference>
<dbReference type="AlphaFoldDB" id="A0A844ASJ6"/>
<dbReference type="InterPro" id="IPR008278">
    <property type="entry name" value="4-PPantetheinyl_Trfase_dom"/>
</dbReference>
<sequence length="233" mass="25574">MMATDQNNQEARQSLLAPLFADDVALAATDPAVDQPSPLPEELNGLSPRAVEKRRREFAAGRAVARAAMAQLDHSPAPILVGKDRAPVWPKGLIGSITHCKTCAMAAVSTSDRYAGLGLDVEEDTPLKSELWDAICSKREQDWMRAHHNPAQMGKLIFSAKEAAYKCQYNVSRRYFGFEGMELEFDMANHSFRAEFTADQVPFVQGTSLFGRFAIGAGLIITAVSLSTNWQEV</sequence>
<evidence type="ECO:0000256" key="7">
    <source>
        <dbReference type="ARBA" id="ARBA00023191"/>
    </source>
</evidence>
<dbReference type="GO" id="GO:0008897">
    <property type="term" value="F:holo-[acyl-carrier-protein] synthase activity"/>
    <property type="evidence" value="ECO:0007669"/>
    <property type="project" value="InterPro"/>
</dbReference>
<dbReference type="Pfam" id="PF17837">
    <property type="entry name" value="4PPT_N"/>
    <property type="match status" value="1"/>
</dbReference>
<evidence type="ECO:0000256" key="9">
    <source>
        <dbReference type="ARBA" id="ARBA00031996"/>
    </source>
</evidence>
<dbReference type="EMBL" id="WIXK01000003">
    <property type="protein sequence ID" value="MQY42238.1"/>
    <property type="molecule type" value="Genomic_DNA"/>
</dbReference>
<dbReference type="GO" id="GO:0009239">
    <property type="term" value="P:enterobactin biosynthetic process"/>
    <property type="evidence" value="ECO:0007669"/>
    <property type="project" value="UniProtKB-UniPathway"/>
</dbReference>
<dbReference type="PANTHER" id="PTHR38096:SF1">
    <property type="entry name" value="ENTEROBACTIN SYNTHASE COMPONENT D"/>
    <property type="match status" value="1"/>
</dbReference>
<proteinExistence type="inferred from homology"/>
<comment type="pathway">
    <text evidence="2">Siderophore biosynthesis; enterobactin biosynthesis.</text>
</comment>
<accession>A0A844ASJ6</accession>
<keyword evidence="13" id="KW-0479">Metal-binding</keyword>
<evidence type="ECO:0000256" key="8">
    <source>
        <dbReference type="ARBA" id="ARBA00029894"/>
    </source>
</evidence>
<feature type="domain" description="4'-phosphopantetheinyl transferase" evidence="14">
    <location>
        <begin position="116"/>
        <end position="189"/>
    </location>
</feature>
<dbReference type="InterPro" id="IPR003542">
    <property type="entry name" value="Enbac_synth_compD-like"/>
</dbReference>
<dbReference type="SUPFAM" id="SSF56214">
    <property type="entry name" value="4'-phosphopantetheinyl transferase"/>
    <property type="match status" value="1"/>
</dbReference>
<feature type="binding site" evidence="12">
    <location>
        <position position="162"/>
    </location>
    <ligand>
        <name>CoA</name>
        <dbReference type="ChEBI" id="CHEBI:57287"/>
    </ligand>
</feature>
<dbReference type="Proteomes" id="UP000436694">
    <property type="component" value="Unassembled WGS sequence"/>
</dbReference>
<evidence type="ECO:0000256" key="1">
    <source>
        <dbReference type="ARBA" id="ARBA00003937"/>
    </source>
</evidence>
<evidence type="ECO:0000256" key="2">
    <source>
        <dbReference type="ARBA" id="ARBA00004993"/>
    </source>
</evidence>
<evidence type="ECO:0000256" key="10">
    <source>
        <dbReference type="ARBA" id="ARBA00049176"/>
    </source>
</evidence>
<gene>
    <name evidence="16" type="ORF">GG681_06260</name>
</gene>
<evidence type="ECO:0000256" key="6">
    <source>
        <dbReference type="ARBA" id="ARBA00022679"/>
    </source>
</evidence>
<comment type="caution">
    <text evidence="16">The sequence shown here is derived from an EMBL/GenBank/DDBJ whole genome shotgun (WGS) entry which is preliminary data.</text>
</comment>
<keyword evidence="13" id="KW-0460">Magnesium</keyword>
<keyword evidence="17" id="KW-1185">Reference proteome</keyword>
<dbReference type="PRINTS" id="PR01399">
    <property type="entry name" value="ENTSNTHTASED"/>
</dbReference>
<feature type="binding site" evidence="13">
    <location>
        <position position="122"/>
    </location>
    <ligand>
        <name>Mg(2+)</name>
        <dbReference type="ChEBI" id="CHEBI:18420"/>
    </ligand>
</feature>
<evidence type="ECO:0000256" key="12">
    <source>
        <dbReference type="PIRSR" id="PIRSR603542-1"/>
    </source>
</evidence>
<feature type="binding site" evidence="12">
    <location>
        <position position="120"/>
    </location>
    <ligand>
        <name>CoA</name>
        <dbReference type="ChEBI" id="CHEBI:57287"/>
    </ligand>
</feature>
<keyword evidence="7" id="KW-0259">Enterobactin biosynthesis</keyword>
<comment type="cofactor">
    <cofactor evidence="13">
        <name>Mg(2+)</name>
        <dbReference type="ChEBI" id="CHEBI:18420"/>
    </cofactor>
</comment>
<dbReference type="Pfam" id="PF01648">
    <property type="entry name" value="ACPS"/>
    <property type="match status" value="1"/>
</dbReference>
<comment type="similarity">
    <text evidence="3">Belongs to the P-Pant transferase superfamily. EntD family.</text>
</comment>
<name>A0A844ASJ6_9RHOB</name>
<dbReference type="GO" id="GO:0009366">
    <property type="term" value="C:enterobactin synthetase complex"/>
    <property type="evidence" value="ECO:0007669"/>
    <property type="project" value="InterPro"/>
</dbReference>
<evidence type="ECO:0000256" key="4">
    <source>
        <dbReference type="ARBA" id="ARBA00011503"/>
    </source>
</evidence>
<dbReference type="GO" id="GO:0000287">
    <property type="term" value="F:magnesium ion binding"/>
    <property type="evidence" value="ECO:0007669"/>
    <property type="project" value="InterPro"/>
</dbReference>
<feature type="binding site" evidence="12">
    <location>
        <position position="166"/>
    </location>
    <ligand>
        <name>CoA</name>
        <dbReference type="ChEBI" id="CHEBI:57287"/>
    </ligand>
</feature>
<dbReference type="Gene3D" id="3.90.470.20">
    <property type="entry name" value="4'-phosphopantetheinyl transferase domain"/>
    <property type="match status" value="1"/>
</dbReference>
<evidence type="ECO:0000256" key="3">
    <source>
        <dbReference type="ARBA" id="ARBA00008342"/>
    </source>
</evidence>
<dbReference type="GO" id="GO:0005886">
    <property type="term" value="C:plasma membrane"/>
    <property type="evidence" value="ECO:0007669"/>
    <property type="project" value="TreeGrafter"/>
</dbReference>
<evidence type="ECO:0000313" key="17">
    <source>
        <dbReference type="Proteomes" id="UP000436694"/>
    </source>
</evidence>
<feature type="binding site" evidence="12">
    <location>
        <position position="62"/>
    </location>
    <ligand>
        <name>CoA</name>
        <dbReference type="ChEBI" id="CHEBI:57287"/>
    </ligand>
</feature>
<keyword evidence="6 16" id="KW-0808">Transferase</keyword>
<comment type="catalytic activity">
    <reaction evidence="11">
        <text>apo-[peptidyl-carrier protein] + CoA = holo-[peptidyl-carrier protein] + adenosine 3',5'-bisphosphate + H(+)</text>
        <dbReference type="Rhea" id="RHEA:46228"/>
        <dbReference type="Rhea" id="RHEA-COMP:11479"/>
        <dbReference type="Rhea" id="RHEA-COMP:11480"/>
        <dbReference type="ChEBI" id="CHEBI:15378"/>
        <dbReference type="ChEBI" id="CHEBI:29999"/>
        <dbReference type="ChEBI" id="CHEBI:57287"/>
        <dbReference type="ChEBI" id="CHEBI:58343"/>
        <dbReference type="ChEBI" id="CHEBI:64479"/>
    </reaction>
</comment>